<keyword evidence="3" id="KW-0456">Lyase</keyword>
<reference evidence="3 4" key="1">
    <citation type="submission" date="2024-05" db="EMBL/GenBank/DDBJ databases">
        <authorList>
            <person name="Kim H.-Y."/>
            <person name="Kim E."/>
            <person name="Cai Y."/>
            <person name="Yang S.-M."/>
            <person name="Lee W."/>
        </authorList>
    </citation>
    <scope>NUCLEOTIDE SEQUENCE [LARGE SCALE GENOMIC DNA]</scope>
    <source>
        <strain evidence="3 4">FBL11</strain>
    </source>
</reference>
<dbReference type="SUPFAM" id="SSF48557">
    <property type="entry name" value="L-aspartase-like"/>
    <property type="match status" value="1"/>
</dbReference>
<dbReference type="InterPro" id="IPR022761">
    <property type="entry name" value="Fumarate_lyase_N"/>
</dbReference>
<dbReference type="EMBL" id="JBDGHN010000002">
    <property type="protein sequence ID" value="MEN2751221.1"/>
    <property type="molecule type" value="Genomic_DNA"/>
</dbReference>
<sequence length="456" mass="50409">MKITQLINQPFMHNNTVEHFSDRLFVQVMIDFELAIIEAREGHSLIPAGILQQTKEALTIDMFDIDEIGAQTYLGGNAAIPFVAQAKTLLPQDIKPYFHQTVTSQDVIDTAMMMMLKPALKRINNDLTDILQACAILIESHRATPMAGRTLLQQALPITFGVKASQWAASLIAVLPNLTQLEQAGFYLQWGGPVGVSNEENERYELPQQVATLLGLSLPLLPWHTNRQPIHALASGLDACACAMENIVEDIALMCQSELGELAEPVIKGMGGSSSMPHKRNPVLCALIKTATLRMHGHLSVISNTTAQPFERALGQWHASWMPLMEGIALLAGAANYLKTLLQGLQVYPKRMAANLDLNSDAYLIEPLRYHFLEHPEQIYPLINQASEQAHKEHKGFVKTFFETITYSSVQISDYNSNELATLLSPLTYCGAADRQCQLIIQAIESIVAKSTSINK</sequence>
<organism evidence="3 4">
    <name type="scientific">Psychrobacter saeujeotis</name>
    <dbReference type="NCBI Taxonomy" id="3143436"/>
    <lineage>
        <taxon>Bacteria</taxon>
        <taxon>Pseudomonadati</taxon>
        <taxon>Pseudomonadota</taxon>
        <taxon>Gammaproteobacteria</taxon>
        <taxon>Moraxellales</taxon>
        <taxon>Moraxellaceae</taxon>
        <taxon>Psychrobacter</taxon>
    </lineage>
</organism>
<dbReference type="PRINTS" id="PR00149">
    <property type="entry name" value="FUMRATELYASE"/>
</dbReference>
<evidence type="ECO:0000313" key="4">
    <source>
        <dbReference type="Proteomes" id="UP001461960"/>
    </source>
</evidence>
<comment type="similarity">
    <text evidence="1">Belongs to the class-II fumarase/aspartase family.</text>
</comment>
<dbReference type="InterPro" id="IPR020557">
    <property type="entry name" value="Fumarate_lyase_CS"/>
</dbReference>
<dbReference type="Pfam" id="PF00206">
    <property type="entry name" value="Lyase_1"/>
    <property type="match status" value="1"/>
</dbReference>
<name>A0ABU9X742_9GAMM</name>
<feature type="domain" description="Fumarate lyase N-terminal" evidence="2">
    <location>
        <begin position="90"/>
        <end position="295"/>
    </location>
</feature>
<protein>
    <submittedName>
        <fullName evidence="3">Lyase family protein</fullName>
    </submittedName>
</protein>
<evidence type="ECO:0000313" key="3">
    <source>
        <dbReference type="EMBL" id="MEN2751221.1"/>
    </source>
</evidence>
<accession>A0ABU9X742</accession>
<evidence type="ECO:0000259" key="2">
    <source>
        <dbReference type="Pfam" id="PF00206"/>
    </source>
</evidence>
<dbReference type="Proteomes" id="UP001461960">
    <property type="component" value="Unassembled WGS sequence"/>
</dbReference>
<dbReference type="PROSITE" id="PS00163">
    <property type="entry name" value="FUMARATE_LYASES"/>
    <property type="match status" value="1"/>
</dbReference>
<dbReference type="PANTHER" id="PTHR43172:SF2">
    <property type="entry name" value="ADENYLOSUCCINATE LYASE C-TERMINAL DOMAIN-CONTAINING PROTEIN"/>
    <property type="match status" value="1"/>
</dbReference>
<dbReference type="PANTHER" id="PTHR43172">
    <property type="entry name" value="ADENYLOSUCCINATE LYASE"/>
    <property type="match status" value="1"/>
</dbReference>
<dbReference type="InterPro" id="IPR008948">
    <property type="entry name" value="L-Aspartase-like"/>
</dbReference>
<dbReference type="InterPro" id="IPR000362">
    <property type="entry name" value="Fumarate_lyase_fam"/>
</dbReference>
<dbReference type="GO" id="GO:0016829">
    <property type="term" value="F:lyase activity"/>
    <property type="evidence" value="ECO:0007669"/>
    <property type="project" value="UniProtKB-KW"/>
</dbReference>
<keyword evidence="4" id="KW-1185">Reference proteome</keyword>
<gene>
    <name evidence="3" type="ORF">AAIR29_06180</name>
</gene>
<comment type="caution">
    <text evidence="3">The sequence shown here is derived from an EMBL/GenBank/DDBJ whole genome shotgun (WGS) entry which is preliminary data.</text>
</comment>
<evidence type="ECO:0000256" key="1">
    <source>
        <dbReference type="ARBA" id="ARBA00034772"/>
    </source>
</evidence>
<proteinExistence type="inferred from homology"/>
<dbReference type="Gene3D" id="1.20.200.10">
    <property type="entry name" value="Fumarase/aspartase (Central domain)"/>
    <property type="match status" value="1"/>
</dbReference>
<dbReference type="RefSeq" id="WP_299219926.1">
    <property type="nucleotide sequence ID" value="NZ_JBDGHN010000002.1"/>
</dbReference>